<proteinExistence type="predicted"/>
<comment type="caution">
    <text evidence="4">The sequence shown here is derived from an EMBL/GenBank/DDBJ whole genome shotgun (WGS) entry which is preliminary data.</text>
</comment>
<organism evidence="4 5">
    <name type="scientific">Compostibacter hankyongensis</name>
    <dbReference type="NCBI Taxonomy" id="1007089"/>
    <lineage>
        <taxon>Bacteria</taxon>
        <taxon>Pseudomonadati</taxon>
        <taxon>Bacteroidota</taxon>
        <taxon>Chitinophagia</taxon>
        <taxon>Chitinophagales</taxon>
        <taxon>Chitinophagaceae</taxon>
        <taxon>Compostibacter</taxon>
    </lineage>
</organism>
<keyword evidence="1" id="KW-0812">Transmembrane</keyword>
<keyword evidence="5" id="KW-1185">Reference proteome</keyword>
<dbReference type="Gene3D" id="2.60.120.1440">
    <property type="match status" value="1"/>
</dbReference>
<protein>
    <recommendedName>
        <fullName evidence="6">DUF4974 domain-containing protein</fullName>
    </recommendedName>
</protein>
<keyword evidence="1" id="KW-1133">Transmembrane helix</keyword>
<dbReference type="RefSeq" id="WP_344980683.1">
    <property type="nucleotide sequence ID" value="NZ_BAABFN010000020.1"/>
</dbReference>
<evidence type="ECO:0000313" key="4">
    <source>
        <dbReference type="EMBL" id="GAA4317377.1"/>
    </source>
</evidence>
<dbReference type="PIRSF" id="PIRSF018266">
    <property type="entry name" value="FecR"/>
    <property type="match status" value="1"/>
</dbReference>
<sequence>MPEKDTHNAMDDLLVKYLLEEASSAERGEVEQWIRADAGHQRYFEHFRLIWETSRQLSVPGAPDEEEAWQRFRSRMAQQRFSRPAPVRLLRRSMLLRVAATLLLVLAGGWLLYRLLHRPVPQMLSFSSGAQPRTDTLPDGSVVTLNRHSQISYPAGLSGSSREVRLSGEAFFEVARAEGRPFLVQAGEVSVTVLGTSFNVKSSGAATEVIVETGRVEVSRRKQSVQLAAHERVRVSGGQALQKQEQRGELYNYYRTRAFVCNNTPLGELVPALNEAYNARIEIANPALKSLPITTTFRDQPLDTILAIISQTFPQVTITQNGPRILLK</sequence>
<dbReference type="Pfam" id="PF16344">
    <property type="entry name" value="FecR_C"/>
    <property type="match status" value="1"/>
</dbReference>
<evidence type="ECO:0000259" key="2">
    <source>
        <dbReference type="Pfam" id="PF04773"/>
    </source>
</evidence>
<reference evidence="5" key="1">
    <citation type="journal article" date="2019" name="Int. J. Syst. Evol. Microbiol.">
        <title>The Global Catalogue of Microorganisms (GCM) 10K type strain sequencing project: providing services to taxonomists for standard genome sequencing and annotation.</title>
        <authorList>
            <consortium name="The Broad Institute Genomics Platform"/>
            <consortium name="The Broad Institute Genome Sequencing Center for Infectious Disease"/>
            <person name="Wu L."/>
            <person name="Ma J."/>
        </authorList>
    </citation>
    <scope>NUCLEOTIDE SEQUENCE [LARGE SCALE GENOMIC DNA]</scope>
    <source>
        <strain evidence="5">JCM 17664</strain>
    </source>
</reference>
<evidence type="ECO:0008006" key="6">
    <source>
        <dbReference type="Google" id="ProtNLM"/>
    </source>
</evidence>
<dbReference type="InterPro" id="IPR032508">
    <property type="entry name" value="FecR_C"/>
</dbReference>
<dbReference type="Pfam" id="PF04773">
    <property type="entry name" value="FecR"/>
    <property type="match status" value="1"/>
</dbReference>
<name>A0ABP8G557_9BACT</name>
<dbReference type="PANTHER" id="PTHR30273">
    <property type="entry name" value="PERIPLASMIC SIGNAL SENSOR AND SIGMA FACTOR ACTIVATOR FECR-RELATED"/>
    <property type="match status" value="1"/>
</dbReference>
<dbReference type="InterPro" id="IPR012373">
    <property type="entry name" value="Ferrdict_sens_TM"/>
</dbReference>
<dbReference type="Gene3D" id="3.55.50.30">
    <property type="match status" value="1"/>
</dbReference>
<feature type="domain" description="Protein FecR C-terminal" evidence="3">
    <location>
        <begin position="259"/>
        <end position="325"/>
    </location>
</feature>
<evidence type="ECO:0000256" key="1">
    <source>
        <dbReference type="SAM" id="Phobius"/>
    </source>
</evidence>
<dbReference type="InterPro" id="IPR006860">
    <property type="entry name" value="FecR"/>
</dbReference>
<accession>A0ABP8G557</accession>
<dbReference type="Proteomes" id="UP001501207">
    <property type="component" value="Unassembled WGS sequence"/>
</dbReference>
<keyword evidence="1" id="KW-0472">Membrane</keyword>
<dbReference type="PANTHER" id="PTHR30273:SF2">
    <property type="entry name" value="PROTEIN FECR"/>
    <property type="match status" value="1"/>
</dbReference>
<feature type="domain" description="FecR protein" evidence="2">
    <location>
        <begin position="136"/>
        <end position="217"/>
    </location>
</feature>
<dbReference type="EMBL" id="BAABFN010000020">
    <property type="protein sequence ID" value="GAA4317377.1"/>
    <property type="molecule type" value="Genomic_DNA"/>
</dbReference>
<gene>
    <name evidence="4" type="ORF">GCM10023143_29410</name>
</gene>
<evidence type="ECO:0000259" key="3">
    <source>
        <dbReference type="Pfam" id="PF16344"/>
    </source>
</evidence>
<evidence type="ECO:0000313" key="5">
    <source>
        <dbReference type="Proteomes" id="UP001501207"/>
    </source>
</evidence>
<feature type="transmembrane region" description="Helical" evidence="1">
    <location>
        <begin position="94"/>
        <end position="113"/>
    </location>
</feature>